<dbReference type="PRINTS" id="PR00039">
    <property type="entry name" value="HTHLYSR"/>
</dbReference>
<keyword evidence="3" id="KW-0238">DNA-binding</keyword>
<dbReference type="Pfam" id="PF00126">
    <property type="entry name" value="HTH_1"/>
    <property type="match status" value="1"/>
</dbReference>
<dbReference type="PANTHER" id="PTHR30126:SF39">
    <property type="entry name" value="HTH-TYPE TRANSCRIPTIONAL REGULATOR CYSL"/>
    <property type="match status" value="1"/>
</dbReference>
<protein>
    <submittedName>
        <fullName evidence="6">LysR family transcriptional regulator</fullName>
    </submittedName>
</protein>
<dbReference type="InterPro" id="IPR000847">
    <property type="entry name" value="LysR_HTH_N"/>
</dbReference>
<dbReference type="Pfam" id="PF03466">
    <property type="entry name" value="LysR_substrate"/>
    <property type="match status" value="1"/>
</dbReference>
<dbReference type="SUPFAM" id="SSF46785">
    <property type="entry name" value="Winged helix' DNA-binding domain"/>
    <property type="match status" value="1"/>
</dbReference>
<dbReference type="PANTHER" id="PTHR30126">
    <property type="entry name" value="HTH-TYPE TRANSCRIPTIONAL REGULATOR"/>
    <property type="match status" value="1"/>
</dbReference>
<evidence type="ECO:0000256" key="3">
    <source>
        <dbReference type="ARBA" id="ARBA00023125"/>
    </source>
</evidence>
<accession>A0ABM5V527</accession>
<evidence type="ECO:0000313" key="7">
    <source>
        <dbReference type="Proteomes" id="UP000063429"/>
    </source>
</evidence>
<evidence type="ECO:0000313" key="6">
    <source>
        <dbReference type="EMBL" id="AKZ64536.1"/>
    </source>
</evidence>
<reference evidence="7" key="1">
    <citation type="journal article" date="2015" name="Genome Announc.">
        <title>Complete Genome Sequence of Herbaspirillum hiltneri N3 (DSM 17495), Isolated from Surface-Sterilized Wheat Roots.</title>
        <authorList>
            <person name="Guizelini D."/>
            <person name="Saizaki P.M."/>
            <person name="Coimbra N.A."/>
            <person name="Weiss V.A."/>
            <person name="Faoro H."/>
            <person name="Sfeir M.Z."/>
            <person name="Baura V.A."/>
            <person name="Monteiro R.A."/>
            <person name="Chubatsu L.S."/>
            <person name="Souza E.M."/>
            <person name="Cruz L.M."/>
            <person name="Pedrosa F.O."/>
            <person name="Raittz R.T."/>
            <person name="Marchaukoski J.N."/>
            <person name="Steffens M.B."/>
        </authorList>
    </citation>
    <scope>NUCLEOTIDE SEQUENCE [LARGE SCALE GENOMIC DNA]</scope>
    <source>
        <strain evidence="7">N3</strain>
    </source>
</reference>
<comment type="similarity">
    <text evidence="1">Belongs to the LysR transcriptional regulatory family.</text>
</comment>
<dbReference type="Gene3D" id="1.10.10.10">
    <property type="entry name" value="Winged helix-like DNA-binding domain superfamily/Winged helix DNA-binding domain"/>
    <property type="match status" value="1"/>
</dbReference>
<dbReference type="CDD" id="cd05466">
    <property type="entry name" value="PBP2_LTTR_substrate"/>
    <property type="match status" value="1"/>
</dbReference>
<evidence type="ECO:0000256" key="1">
    <source>
        <dbReference type="ARBA" id="ARBA00009437"/>
    </source>
</evidence>
<keyword evidence="7" id="KW-1185">Reference proteome</keyword>
<dbReference type="Proteomes" id="UP000063429">
    <property type="component" value="Chromosome"/>
</dbReference>
<evidence type="ECO:0000256" key="4">
    <source>
        <dbReference type="ARBA" id="ARBA00023163"/>
    </source>
</evidence>
<dbReference type="EMBL" id="CP011409">
    <property type="protein sequence ID" value="AKZ64536.1"/>
    <property type="molecule type" value="Genomic_DNA"/>
</dbReference>
<sequence length="312" mass="33395">MNTRDLQAYVAVIETGSIVAAAARLHLTQPGITRRVQSLESMLGVALLDRQSKPLKPTSAGRDIYDMGRRVLASVDDMMDRVSPQAGATGELRLGVPPFLSEAALTTPLDCLRTEFPKLSVRVTAAWSPGLMEMLEKNIIDAAAIIVPDGVSPPERFQVHKLGREPALVVAAKSLKLPRGEVALAELAQHSWVLNQDGCGLRSAIRLAVEARRQPFTVAVEAFGAELQLSLVARGVGIGITTPSALKRSAFRKQIRVLTVPEFDNGMGVWLVHAPGLASGRLAAPLLRFRRSLADILREQGIASGAAVTGLP</sequence>
<feature type="domain" description="HTH lysR-type" evidence="5">
    <location>
        <begin position="1"/>
        <end position="58"/>
    </location>
</feature>
<gene>
    <name evidence="6" type="ORF">F506_19435</name>
</gene>
<dbReference type="Gene3D" id="3.40.190.10">
    <property type="entry name" value="Periplasmic binding protein-like II"/>
    <property type="match status" value="2"/>
</dbReference>
<dbReference type="PROSITE" id="PS50931">
    <property type="entry name" value="HTH_LYSR"/>
    <property type="match status" value="1"/>
</dbReference>
<keyword evidence="4" id="KW-0804">Transcription</keyword>
<name>A0ABM5V527_9BURK</name>
<proteinExistence type="inferred from homology"/>
<dbReference type="InterPro" id="IPR036388">
    <property type="entry name" value="WH-like_DNA-bd_sf"/>
</dbReference>
<dbReference type="InterPro" id="IPR036390">
    <property type="entry name" value="WH_DNA-bd_sf"/>
</dbReference>
<dbReference type="InterPro" id="IPR005119">
    <property type="entry name" value="LysR_subst-bd"/>
</dbReference>
<dbReference type="SUPFAM" id="SSF53850">
    <property type="entry name" value="Periplasmic binding protein-like II"/>
    <property type="match status" value="1"/>
</dbReference>
<evidence type="ECO:0000256" key="2">
    <source>
        <dbReference type="ARBA" id="ARBA00023015"/>
    </source>
</evidence>
<evidence type="ECO:0000259" key="5">
    <source>
        <dbReference type="PROSITE" id="PS50931"/>
    </source>
</evidence>
<keyword evidence="2" id="KW-0805">Transcription regulation</keyword>
<dbReference type="RefSeq" id="WP_053200155.1">
    <property type="nucleotide sequence ID" value="NZ_CP011409.1"/>
</dbReference>
<organism evidence="6 7">
    <name type="scientific">Herbaspirillum hiltneri N3</name>
    <dbReference type="NCBI Taxonomy" id="1262470"/>
    <lineage>
        <taxon>Bacteria</taxon>
        <taxon>Pseudomonadati</taxon>
        <taxon>Pseudomonadota</taxon>
        <taxon>Betaproteobacteria</taxon>
        <taxon>Burkholderiales</taxon>
        <taxon>Oxalobacteraceae</taxon>
        <taxon>Herbaspirillum</taxon>
    </lineage>
</organism>